<dbReference type="InterPro" id="IPR007248">
    <property type="entry name" value="Mpv17_PMP22"/>
</dbReference>
<sequence length="197" mass="22360">MSRMVGMWKTIANKYPVTRGMATYALLLPASNTTQQLLDPHRKKYNPRETLHFGVFGAFILAPTLYGWVRLANVIIKAETLRGAVLKAIIEQFTFAPVAYTQFYMCMNLMEGRSLQECIHQCQSKIPQTWKCRRLFELELVYPGVGGWSGMLASQASNLYLKVSGETPLMFLSFVGMQLNNLVALKVKLWCVRVLTL</sequence>
<evidence type="ECO:0000256" key="1">
    <source>
        <dbReference type="ARBA" id="ARBA00004141"/>
    </source>
</evidence>
<dbReference type="EMBL" id="JACEEZ010014259">
    <property type="protein sequence ID" value="KAG0719611.1"/>
    <property type="molecule type" value="Genomic_DNA"/>
</dbReference>
<evidence type="ECO:0000256" key="4">
    <source>
        <dbReference type="ARBA" id="ARBA00022989"/>
    </source>
</evidence>
<comment type="subcellular location">
    <subcellularLocation>
        <location evidence="1">Membrane</location>
        <topology evidence="1">Multi-pass membrane protein</topology>
    </subcellularLocation>
</comment>
<reference evidence="7" key="1">
    <citation type="submission" date="2020-07" db="EMBL/GenBank/DDBJ databases">
        <title>The High-quality genome of the commercially important snow crab, Chionoecetes opilio.</title>
        <authorList>
            <person name="Jeong J.-H."/>
            <person name="Ryu S."/>
        </authorList>
    </citation>
    <scope>NUCLEOTIDE SEQUENCE</scope>
    <source>
        <strain evidence="7">MADBK_172401_WGS</strain>
        <tissue evidence="7">Digestive gland</tissue>
    </source>
</reference>
<evidence type="ECO:0000256" key="2">
    <source>
        <dbReference type="ARBA" id="ARBA00006824"/>
    </source>
</evidence>
<evidence type="ECO:0000256" key="6">
    <source>
        <dbReference type="RuleBase" id="RU363053"/>
    </source>
</evidence>
<protein>
    <submittedName>
        <fullName evidence="7">PXMP2/4 family protein 4</fullName>
    </submittedName>
</protein>
<keyword evidence="4 6" id="KW-1133">Transmembrane helix</keyword>
<evidence type="ECO:0000313" key="7">
    <source>
        <dbReference type="EMBL" id="KAG0719611.1"/>
    </source>
</evidence>
<accession>A0A8J5CT19</accession>
<dbReference type="GO" id="GO:0016020">
    <property type="term" value="C:membrane"/>
    <property type="evidence" value="ECO:0007669"/>
    <property type="project" value="UniProtKB-SubCell"/>
</dbReference>
<dbReference type="Proteomes" id="UP000770661">
    <property type="component" value="Unassembled WGS sequence"/>
</dbReference>
<dbReference type="OrthoDB" id="430207at2759"/>
<evidence type="ECO:0000256" key="3">
    <source>
        <dbReference type="ARBA" id="ARBA00022692"/>
    </source>
</evidence>
<evidence type="ECO:0000256" key="5">
    <source>
        <dbReference type="ARBA" id="ARBA00023136"/>
    </source>
</evidence>
<name>A0A8J5CT19_CHIOP</name>
<comment type="caution">
    <text evidence="6">Lacks conserved residue(s) required for the propagation of feature annotation.</text>
</comment>
<evidence type="ECO:0000313" key="8">
    <source>
        <dbReference type="Proteomes" id="UP000770661"/>
    </source>
</evidence>
<keyword evidence="3 6" id="KW-0812">Transmembrane</keyword>
<dbReference type="PANTHER" id="PTHR11266">
    <property type="entry name" value="PEROXISOMAL MEMBRANE PROTEIN 2, PXMP2 MPV17"/>
    <property type="match status" value="1"/>
</dbReference>
<keyword evidence="5 6" id="KW-0472">Membrane</keyword>
<dbReference type="GO" id="GO:0005739">
    <property type="term" value="C:mitochondrion"/>
    <property type="evidence" value="ECO:0007669"/>
    <property type="project" value="TreeGrafter"/>
</dbReference>
<keyword evidence="8" id="KW-1185">Reference proteome</keyword>
<proteinExistence type="inferred from homology"/>
<comment type="similarity">
    <text evidence="2 6">Belongs to the peroxisomal membrane protein PXMP2/4 family.</text>
</comment>
<feature type="transmembrane region" description="Helical" evidence="6">
    <location>
        <begin position="51"/>
        <end position="69"/>
    </location>
</feature>
<comment type="caution">
    <text evidence="7">The sequence shown here is derived from an EMBL/GenBank/DDBJ whole genome shotgun (WGS) entry which is preliminary data.</text>
</comment>
<dbReference type="PANTHER" id="PTHR11266:SF75">
    <property type="entry name" value="IP10007P-RELATED"/>
    <property type="match status" value="1"/>
</dbReference>
<gene>
    <name evidence="7" type="ORF">GWK47_007221</name>
</gene>
<dbReference type="AlphaFoldDB" id="A0A8J5CT19"/>
<organism evidence="7 8">
    <name type="scientific">Chionoecetes opilio</name>
    <name type="common">Atlantic snow crab</name>
    <name type="synonym">Cancer opilio</name>
    <dbReference type="NCBI Taxonomy" id="41210"/>
    <lineage>
        <taxon>Eukaryota</taxon>
        <taxon>Metazoa</taxon>
        <taxon>Ecdysozoa</taxon>
        <taxon>Arthropoda</taxon>
        <taxon>Crustacea</taxon>
        <taxon>Multicrustacea</taxon>
        <taxon>Malacostraca</taxon>
        <taxon>Eumalacostraca</taxon>
        <taxon>Eucarida</taxon>
        <taxon>Decapoda</taxon>
        <taxon>Pleocyemata</taxon>
        <taxon>Brachyura</taxon>
        <taxon>Eubrachyura</taxon>
        <taxon>Majoidea</taxon>
        <taxon>Majidae</taxon>
        <taxon>Chionoecetes</taxon>
    </lineage>
</organism>